<dbReference type="HOGENOM" id="CLU_1505779_0_0_1"/>
<evidence type="ECO:0000313" key="1">
    <source>
        <dbReference type="EnsemblPlants" id="OPUNC01G18230.1"/>
    </source>
</evidence>
<keyword evidence="2" id="KW-1185">Reference proteome</keyword>
<sequence>MEEIEENTRTRAKTTFPGTPHAGMAFYGQTMLYNDFQLMANDRRTGQQCSYTSLMQQILQTSQATIYGNKSDLDTFGDILQSPVGFQVTARQWDAENIDELYNTNNMHEQEQFTHTENSGIKIMDSVGHAEVSTKQDFVDQNAVQIATIPETENNGMLTEENIDKFLEEDDMGKMGRIK</sequence>
<dbReference type="AlphaFoldDB" id="A0A0E0JJI6"/>
<proteinExistence type="predicted"/>
<accession>A0A0E0JJI6</accession>
<name>A0A0E0JJI6_ORYPU</name>
<reference evidence="1" key="1">
    <citation type="submission" date="2015-04" db="UniProtKB">
        <authorList>
            <consortium name="EnsemblPlants"/>
        </authorList>
    </citation>
    <scope>IDENTIFICATION</scope>
</reference>
<dbReference type="Gramene" id="OPUNC01G18230.1">
    <property type="protein sequence ID" value="OPUNC01G18230.1"/>
    <property type="gene ID" value="OPUNC01G18230"/>
</dbReference>
<dbReference type="EnsemblPlants" id="OPUNC01G18230.1">
    <property type="protein sequence ID" value="OPUNC01G18230.1"/>
    <property type="gene ID" value="OPUNC01G18230"/>
</dbReference>
<evidence type="ECO:0000313" key="2">
    <source>
        <dbReference type="Proteomes" id="UP000026962"/>
    </source>
</evidence>
<dbReference type="Proteomes" id="UP000026962">
    <property type="component" value="Chromosome 1"/>
</dbReference>
<protein>
    <submittedName>
        <fullName evidence="1">Uncharacterized protein</fullName>
    </submittedName>
</protein>
<organism evidence="1">
    <name type="scientific">Oryza punctata</name>
    <name type="common">Red rice</name>
    <dbReference type="NCBI Taxonomy" id="4537"/>
    <lineage>
        <taxon>Eukaryota</taxon>
        <taxon>Viridiplantae</taxon>
        <taxon>Streptophyta</taxon>
        <taxon>Embryophyta</taxon>
        <taxon>Tracheophyta</taxon>
        <taxon>Spermatophyta</taxon>
        <taxon>Magnoliopsida</taxon>
        <taxon>Liliopsida</taxon>
        <taxon>Poales</taxon>
        <taxon>Poaceae</taxon>
        <taxon>BOP clade</taxon>
        <taxon>Oryzoideae</taxon>
        <taxon>Oryzeae</taxon>
        <taxon>Oryzinae</taxon>
        <taxon>Oryza</taxon>
    </lineage>
</organism>
<reference evidence="1" key="2">
    <citation type="submission" date="2018-05" db="EMBL/GenBank/DDBJ databases">
        <title>OpunRS2 (Oryza punctata Reference Sequence Version 2).</title>
        <authorList>
            <person name="Zhang J."/>
            <person name="Kudrna D."/>
            <person name="Lee S."/>
            <person name="Talag J."/>
            <person name="Welchert J."/>
            <person name="Wing R.A."/>
        </authorList>
    </citation>
    <scope>NUCLEOTIDE SEQUENCE [LARGE SCALE GENOMIC DNA]</scope>
</reference>